<organism evidence="2 3">
    <name type="scientific">Algoriella xinjiangensis</name>
    <dbReference type="NCBI Taxonomy" id="684065"/>
    <lineage>
        <taxon>Bacteria</taxon>
        <taxon>Pseudomonadati</taxon>
        <taxon>Bacteroidota</taxon>
        <taxon>Flavobacteriia</taxon>
        <taxon>Flavobacteriales</taxon>
        <taxon>Weeksellaceae</taxon>
        <taxon>Algoriella</taxon>
    </lineage>
</organism>
<dbReference type="RefSeq" id="WP_092908537.1">
    <property type="nucleotide sequence ID" value="NZ_FOUZ01000009.1"/>
</dbReference>
<reference evidence="3" key="1">
    <citation type="submission" date="2016-10" db="EMBL/GenBank/DDBJ databases">
        <authorList>
            <person name="Varghese N."/>
            <person name="Submissions S."/>
        </authorList>
    </citation>
    <scope>NUCLEOTIDE SEQUENCE [LARGE SCALE GENOMIC DNA]</scope>
    <source>
        <strain evidence="3">XJ109</strain>
    </source>
</reference>
<gene>
    <name evidence="2" type="ORF">SAMN05421738_109115</name>
</gene>
<feature type="signal peptide" evidence="1">
    <location>
        <begin position="1"/>
        <end position="17"/>
    </location>
</feature>
<dbReference type="AlphaFoldDB" id="A0A1I4XQM4"/>
<dbReference type="OrthoDB" id="1445061at2"/>
<dbReference type="Proteomes" id="UP000199149">
    <property type="component" value="Unassembled WGS sequence"/>
</dbReference>
<dbReference type="PROSITE" id="PS51257">
    <property type="entry name" value="PROKAR_LIPOPROTEIN"/>
    <property type="match status" value="1"/>
</dbReference>
<evidence type="ECO:0000256" key="1">
    <source>
        <dbReference type="SAM" id="SignalP"/>
    </source>
</evidence>
<keyword evidence="1" id="KW-0732">Signal</keyword>
<accession>A0A1I4XQM4</accession>
<name>A0A1I4XQM4_9FLAO</name>
<protein>
    <recommendedName>
        <fullName evidence="4">Lipoprotein</fullName>
    </recommendedName>
</protein>
<evidence type="ECO:0008006" key="4">
    <source>
        <dbReference type="Google" id="ProtNLM"/>
    </source>
</evidence>
<feature type="chain" id="PRO_5011584175" description="Lipoprotein" evidence="1">
    <location>
        <begin position="18"/>
        <end position="132"/>
    </location>
</feature>
<evidence type="ECO:0000313" key="3">
    <source>
        <dbReference type="Proteomes" id="UP000199149"/>
    </source>
</evidence>
<evidence type="ECO:0000313" key="2">
    <source>
        <dbReference type="EMBL" id="SFN27763.1"/>
    </source>
</evidence>
<dbReference type="EMBL" id="FOUZ01000009">
    <property type="protein sequence ID" value="SFN27763.1"/>
    <property type="molecule type" value="Genomic_DNA"/>
</dbReference>
<keyword evidence="3" id="KW-1185">Reference proteome</keyword>
<proteinExistence type="predicted"/>
<sequence>MKALFGIFLCFILTSCATNHFKTIEGNWQQDFLSYKTQNTIVPKTNDKTIIVISKSKKKIQIEFDFNDGYENDKTDSIVFNFPKLTFKKTNLDQSSNYYDLTYHVNCDCFLGEMQSFSGNILNIKLNRVSAR</sequence>
<dbReference type="STRING" id="684065.SAMN05421738_109115"/>